<evidence type="ECO:0000313" key="3">
    <source>
        <dbReference type="EMBL" id="CAL8110600.1"/>
    </source>
</evidence>
<keyword evidence="2" id="KW-1133">Transmembrane helix</keyword>
<accession>A0ABP1QVV0</accession>
<keyword evidence="4" id="KW-1185">Reference proteome</keyword>
<sequence length="150" mass="16555">MSRKIIYNNHFYSGRRSRRTTKIQQDTMGGNVSFLCFFILILHHLVICHSASENVKSGTEESAPVAGLPVEEKAPAMGIEADAPASANVDGTEDDSPAGRFLDKLNLDYLGIGNIFKKQPKTKEKKPKKKKKESSEENVEESSTAKPESD</sequence>
<organism evidence="3 4">
    <name type="scientific">Orchesella dallaii</name>
    <dbReference type="NCBI Taxonomy" id="48710"/>
    <lineage>
        <taxon>Eukaryota</taxon>
        <taxon>Metazoa</taxon>
        <taxon>Ecdysozoa</taxon>
        <taxon>Arthropoda</taxon>
        <taxon>Hexapoda</taxon>
        <taxon>Collembola</taxon>
        <taxon>Entomobryomorpha</taxon>
        <taxon>Entomobryoidea</taxon>
        <taxon>Orchesellidae</taxon>
        <taxon>Orchesellinae</taxon>
        <taxon>Orchesella</taxon>
    </lineage>
</organism>
<proteinExistence type="predicted"/>
<feature type="compositionally biased region" description="Basic residues" evidence="1">
    <location>
        <begin position="118"/>
        <end position="132"/>
    </location>
</feature>
<gene>
    <name evidence="3" type="ORF">ODALV1_LOCUS14364</name>
</gene>
<keyword evidence="2" id="KW-0472">Membrane</keyword>
<feature type="region of interest" description="Disordered" evidence="1">
    <location>
        <begin position="118"/>
        <end position="150"/>
    </location>
</feature>
<reference evidence="3 4" key="1">
    <citation type="submission" date="2024-08" db="EMBL/GenBank/DDBJ databases">
        <authorList>
            <person name="Cucini C."/>
            <person name="Frati F."/>
        </authorList>
    </citation>
    <scope>NUCLEOTIDE SEQUENCE [LARGE SCALE GENOMIC DNA]</scope>
</reference>
<comment type="caution">
    <text evidence="3">The sequence shown here is derived from an EMBL/GenBank/DDBJ whole genome shotgun (WGS) entry which is preliminary data.</text>
</comment>
<evidence type="ECO:0000313" key="4">
    <source>
        <dbReference type="Proteomes" id="UP001642540"/>
    </source>
</evidence>
<keyword evidence="2" id="KW-0812">Transmembrane</keyword>
<evidence type="ECO:0000256" key="2">
    <source>
        <dbReference type="SAM" id="Phobius"/>
    </source>
</evidence>
<dbReference type="EMBL" id="CAXLJM020000046">
    <property type="protein sequence ID" value="CAL8110600.1"/>
    <property type="molecule type" value="Genomic_DNA"/>
</dbReference>
<protein>
    <submittedName>
        <fullName evidence="3">Uncharacterized protein</fullName>
    </submittedName>
</protein>
<feature type="transmembrane region" description="Helical" evidence="2">
    <location>
        <begin position="28"/>
        <end position="47"/>
    </location>
</feature>
<evidence type="ECO:0000256" key="1">
    <source>
        <dbReference type="SAM" id="MobiDB-lite"/>
    </source>
</evidence>
<dbReference type="Proteomes" id="UP001642540">
    <property type="component" value="Unassembled WGS sequence"/>
</dbReference>
<name>A0ABP1QVV0_9HEXA</name>